<protein>
    <recommendedName>
        <fullName evidence="6">GDT1 family protein</fullName>
    </recommendedName>
</protein>
<comment type="similarity">
    <text evidence="2 6">Belongs to the GDT1 family.</text>
</comment>
<sequence length="53" mass="5847">MPISSLLAIFITVFLAELGDKTQLATVLFASEEGRNPWLVFGAASLALWPQRR</sequence>
<comment type="caution">
    <text evidence="7">The sequence shown here is derived from an EMBL/GenBank/DDBJ whole genome shotgun (WGS) entry which is preliminary data.</text>
</comment>
<evidence type="ECO:0000313" key="8">
    <source>
        <dbReference type="Proteomes" id="UP000324996"/>
    </source>
</evidence>
<evidence type="ECO:0000256" key="6">
    <source>
        <dbReference type="RuleBase" id="RU365102"/>
    </source>
</evidence>
<gene>
    <name evidence="7" type="ORF">JCM17846_24730</name>
</gene>
<dbReference type="InterPro" id="IPR001727">
    <property type="entry name" value="GDT1-like"/>
</dbReference>
<keyword evidence="8" id="KW-1185">Reference proteome</keyword>
<dbReference type="EMBL" id="BKCN01000013">
    <property type="protein sequence ID" value="GER04791.1"/>
    <property type="molecule type" value="Genomic_DNA"/>
</dbReference>
<evidence type="ECO:0000256" key="1">
    <source>
        <dbReference type="ARBA" id="ARBA00004141"/>
    </source>
</evidence>
<evidence type="ECO:0000256" key="5">
    <source>
        <dbReference type="ARBA" id="ARBA00023136"/>
    </source>
</evidence>
<reference evidence="7 8" key="1">
    <citation type="submission" date="2019-09" db="EMBL/GenBank/DDBJ databases">
        <title>NBRP : Genome information of microbial organism related human and environment.</title>
        <authorList>
            <person name="Hattori M."/>
            <person name="Oshima K."/>
            <person name="Inaba H."/>
            <person name="Suda W."/>
            <person name="Sakamoto M."/>
            <person name="Iino T."/>
            <person name="Kitahara M."/>
            <person name="Oshida Y."/>
            <person name="Iida T."/>
            <person name="Kudo T."/>
            <person name="Itoh T."/>
            <person name="Ohkuma M."/>
        </authorList>
    </citation>
    <scope>NUCLEOTIDE SEQUENCE [LARGE SCALE GENOMIC DNA]</scope>
    <source>
        <strain evidence="7 8">Q-1</strain>
    </source>
</reference>
<comment type="subcellular location">
    <subcellularLocation>
        <location evidence="1 6">Membrane</location>
        <topology evidence="1 6">Multi-pass membrane protein</topology>
    </subcellularLocation>
</comment>
<accession>A0A5A7N8X5</accession>
<evidence type="ECO:0000313" key="7">
    <source>
        <dbReference type="EMBL" id="GER04791.1"/>
    </source>
</evidence>
<dbReference type="Pfam" id="PF01169">
    <property type="entry name" value="GDT1"/>
    <property type="match status" value="1"/>
</dbReference>
<name>A0A5A7N8X5_9PROT</name>
<organism evidence="7 8">
    <name type="scientific">Iodidimonas nitroreducens</name>
    <dbReference type="NCBI Taxonomy" id="1236968"/>
    <lineage>
        <taxon>Bacteria</taxon>
        <taxon>Pseudomonadati</taxon>
        <taxon>Pseudomonadota</taxon>
        <taxon>Alphaproteobacteria</taxon>
        <taxon>Iodidimonadales</taxon>
        <taxon>Iodidimonadaceae</taxon>
        <taxon>Iodidimonas</taxon>
    </lineage>
</organism>
<evidence type="ECO:0000256" key="3">
    <source>
        <dbReference type="ARBA" id="ARBA00022692"/>
    </source>
</evidence>
<evidence type="ECO:0000256" key="2">
    <source>
        <dbReference type="ARBA" id="ARBA00009190"/>
    </source>
</evidence>
<evidence type="ECO:0000256" key="4">
    <source>
        <dbReference type="ARBA" id="ARBA00022989"/>
    </source>
</evidence>
<dbReference type="AlphaFoldDB" id="A0A5A7N8X5"/>
<dbReference type="GO" id="GO:0046873">
    <property type="term" value="F:metal ion transmembrane transporter activity"/>
    <property type="evidence" value="ECO:0007669"/>
    <property type="project" value="InterPro"/>
</dbReference>
<dbReference type="RefSeq" id="WP_390624399.1">
    <property type="nucleotide sequence ID" value="NZ_BKCN01000013.1"/>
</dbReference>
<dbReference type="Proteomes" id="UP000324996">
    <property type="component" value="Unassembled WGS sequence"/>
</dbReference>
<keyword evidence="3" id="KW-0812">Transmembrane</keyword>
<keyword evidence="4" id="KW-1133">Transmembrane helix</keyword>
<keyword evidence="5" id="KW-0472">Membrane</keyword>
<dbReference type="GO" id="GO:0016020">
    <property type="term" value="C:membrane"/>
    <property type="evidence" value="ECO:0007669"/>
    <property type="project" value="UniProtKB-SubCell"/>
</dbReference>
<proteinExistence type="inferred from homology"/>